<name>A0A9Q1EEL7_SYNKA</name>
<evidence type="ECO:0000313" key="3">
    <source>
        <dbReference type="Proteomes" id="UP001152622"/>
    </source>
</evidence>
<dbReference type="Proteomes" id="UP001152622">
    <property type="component" value="Chromosome 19"/>
</dbReference>
<gene>
    <name evidence="2" type="ORF">SKAU_G00386040</name>
</gene>
<protein>
    <submittedName>
        <fullName evidence="2">Uncharacterized protein</fullName>
    </submittedName>
</protein>
<dbReference type="EMBL" id="JAINUF010000019">
    <property type="protein sequence ID" value="KAJ8337384.1"/>
    <property type="molecule type" value="Genomic_DNA"/>
</dbReference>
<sequence length="67" mass="7509">MDRTEEVCVTPTPSMNMFTSSKGLARARAWSCLCLFVSFVKQLPRSTRPRAKARADGRSSTLQQGWT</sequence>
<evidence type="ECO:0000313" key="2">
    <source>
        <dbReference type="EMBL" id="KAJ8337384.1"/>
    </source>
</evidence>
<reference evidence="2" key="1">
    <citation type="journal article" date="2023" name="Science">
        <title>Genome structures resolve the early diversification of teleost fishes.</title>
        <authorList>
            <person name="Parey E."/>
            <person name="Louis A."/>
            <person name="Montfort J."/>
            <person name="Bouchez O."/>
            <person name="Roques C."/>
            <person name="Iampietro C."/>
            <person name="Lluch J."/>
            <person name="Castinel A."/>
            <person name="Donnadieu C."/>
            <person name="Desvignes T."/>
            <person name="Floi Bucao C."/>
            <person name="Jouanno E."/>
            <person name="Wen M."/>
            <person name="Mejri S."/>
            <person name="Dirks R."/>
            <person name="Jansen H."/>
            <person name="Henkel C."/>
            <person name="Chen W.J."/>
            <person name="Zahm M."/>
            <person name="Cabau C."/>
            <person name="Klopp C."/>
            <person name="Thompson A.W."/>
            <person name="Robinson-Rechavi M."/>
            <person name="Braasch I."/>
            <person name="Lecointre G."/>
            <person name="Bobe J."/>
            <person name="Postlethwait J.H."/>
            <person name="Berthelot C."/>
            <person name="Roest Crollius H."/>
            <person name="Guiguen Y."/>
        </authorList>
    </citation>
    <scope>NUCLEOTIDE SEQUENCE</scope>
    <source>
        <strain evidence="2">WJC10195</strain>
    </source>
</reference>
<organism evidence="2 3">
    <name type="scientific">Synaphobranchus kaupii</name>
    <name type="common">Kaup's arrowtooth eel</name>
    <dbReference type="NCBI Taxonomy" id="118154"/>
    <lineage>
        <taxon>Eukaryota</taxon>
        <taxon>Metazoa</taxon>
        <taxon>Chordata</taxon>
        <taxon>Craniata</taxon>
        <taxon>Vertebrata</taxon>
        <taxon>Euteleostomi</taxon>
        <taxon>Actinopterygii</taxon>
        <taxon>Neopterygii</taxon>
        <taxon>Teleostei</taxon>
        <taxon>Anguilliformes</taxon>
        <taxon>Synaphobranchidae</taxon>
        <taxon>Synaphobranchus</taxon>
    </lineage>
</organism>
<accession>A0A9Q1EEL7</accession>
<dbReference type="AlphaFoldDB" id="A0A9Q1EEL7"/>
<proteinExistence type="predicted"/>
<feature type="compositionally biased region" description="Polar residues" evidence="1">
    <location>
        <begin position="58"/>
        <end position="67"/>
    </location>
</feature>
<evidence type="ECO:0000256" key="1">
    <source>
        <dbReference type="SAM" id="MobiDB-lite"/>
    </source>
</evidence>
<feature type="region of interest" description="Disordered" evidence="1">
    <location>
        <begin position="45"/>
        <end position="67"/>
    </location>
</feature>
<comment type="caution">
    <text evidence="2">The sequence shown here is derived from an EMBL/GenBank/DDBJ whole genome shotgun (WGS) entry which is preliminary data.</text>
</comment>
<keyword evidence="3" id="KW-1185">Reference proteome</keyword>